<evidence type="ECO:0000313" key="3">
    <source>
        <dbReference type="Proteomes" id="UP001519344"/>
    </source>
</evidence>
<evidence type="ECO:0000256" key="1">
    <source>
        <dbReference type="SAM" id="Coils"/>
    </source>
</evidence>
<dbReference type="InterPro" id="IPR008769">
    <property type="entry name" value="PhaF_PhaI"/>
</dbReference>
<protein>
    <submittedName>
        <fullName evidence="2">Polyhydroxyalkanoate synthesis regulator phasin</fullName>
    </submittedName>
</protein>
<accession>A0ABS4I0A5</accession>
<name>A0ABS4I0A5_9BACL</name>
<dbReference type="EMBL" id="JAGGKV010000008">
    <property type="protein sequence ID" value="MBP1964145.1"/>
    <property type="molecule type" value="Genomic_DNA"/>
</dbReference>
<dbReference type="NCBIfam" id="NF047773">
    <property type="entry name" value="phas_rel_Lepto"/>
    <property type="match status" value="1"/>
</dbReference>
<gene>
    <name evidence="2" type="ORF">J2Z65_003368</name>
</gene>
<sequence length="98" mass="11039">MNDLIKNAFSLGLGITVATKEKLESFVNELVAKGEVAPDESKELVAKLIKRGEEQQDDLKRIVRAQLLKLLGELHVATEDDIKRLEQRIDQLEQKSQA</sequence>
<keyword evidence="1" id="KW-0175">Coiled coil</keyword>
<dbReference type="PANTHER" id="PTHR38664:SF1">
    <property type="entry name" value="SLR0058 PROTEIN"/>
    <property type="match status" value="1"/>
</dbReference>
<keyword evidence="3" id="KW-1185">Reference proteome</keyword>
<organism evidence="2 3">
    <name type="scientific">Paenibacillus aceris</name>
    <dbReference type="NCBI Taxonomy" id="869555"/>
    <lineage>
        <taxon>Bacteria</taxon>
        <taxon>Bacillati</taxon>
        <taxon>Bacillota</taxon>
        <taxon>Bacilli</taxon>
        <taxon>Bacillales</taxon>
        <taxon>Paenibacillaceae</taxon>
        <taxon>Paenibacillus</taxon>
    </lineage>
</organism>
<proteinExistence type="predicted"/>
<feature type="coiled-coil region" evidence="1">
    <location>
        <begin position="68"/>
        <end position="95"/>
    </location>
</feature>
<dbReference type="RefSeq" id="WP_167059724.1">
    <property type="nucleotide sequence ID" value="NZ_JAAOZR010000023.1"/>
</dbReference>
<dbReference type="PANTHER" id="PTHR38664">
    <property type="entry name" value="SLR0058 PROTEIN"/>
    <property type="match status" value="1"/>
</dbReference>
<reference evidence="2 3" key="1">
    <citation type="submission" date="2021-03" db="EMBL/GenBank/DDBJ databases">
        <title>Genomic Encyclopedia of Type Strains, Phase IV (KMG-IV): sequencing the most valuable type-strain genomes for metagenomic binning, comparative biology and taxonomic classification.</title>
        <authorList>
            <person name="Goeker M."/>
        </authorList>
    </citation>
    <scope>NUCLEOTIDE SEQUENCE [LARGE SCALE GENOMIC DNA]</scope>
    <source>
        <strain evidence="2 3">DSM 24950</strain>
    </source>
</reference>
<dbReference type="Proteomes" id="UP001519344">
    <property type="component" value="Unassembled WGS sequence"/>
</dbReference>
<comment type="caution">
    <text evidence="2">The sequence shown here is derived from an EMBL/GenBank/DDBJ whole genome shotgun (WGS) entry which is preliminary data.</text>
</comment>
<evidence type="ECO:0000313" key="2">
    <source>
        <dbReference type="EMBL" id="MBP1964145.1"/>
    </source>
</evidence>